<evidence type="ECO:0000313" key="2">
    <source>
        <dbReference type="EMBL" id="KAJ8245056.1"/>
    </source>
</evidence>
<organism evidence="2 3">
    <name type="scientific">Conger conger</name>
    <name type="common">Conger eel</name>
    <name type="synonym">Muraena conger</name>
    <dbReference type="NCBI Taxonomy" id="82655"/>
    <lineage>
        <taxon>Eukaryota</taxon>
        <taxon>Metazoa</taxon>
        <taxon>Chordata</taxon>
        <taxon>Craniata</taxon>
        <taxon>Vertebrata</taxon>
        <taxon>Euteleostomi</taxon>
        <taxon>Actinopterygii</taxon>
        <taxon>Neopterygii</taxon>
        <taxon>Teleostei</taxon>
        <taxon>Anguilliformes</taxon>
        <taxon>Congridae</taxon>
        <taxon>Conger</taxon>
    </lineage>
</organism>
<reference evidence="2" key="1">
    <citation type="journal article" date="2023" name="Science">
        <title>Genome structures resolve the early diversification of teleost fishes.</title>
        <authorList>
            <person name="Parey E."/>
            <person name="Louis A."/>
            <person name="Montfort J."/>
            <person name="Bouchez O."/>
            <person name="Roques C."/>
            <person name="Iampietro C."/>
            <person name="Lluch J."/>
            <person name="Castinel A."/>
            <person name="Donnadieu C."/>
            <person name="Desvignes T."/>
            <person name="Floi Bucao C."/>
            <person name="Jouanno E."/>
            <person name="Wen M."/>
            <person name="Mejri S."/>
            <person name="Dirks R."/>
            <person name="Jansen H."/>
            <person name="Henkel C."/>
            <person name="Chen W.J."/>
            <person name="Zahm M."/>
            <person name="Cabau C."/>
            <person name="Klopp C."/>
            <person name="Thompson A.W."/>
            <person name="Robinson-Rechavi M."/>
            <person name="Braasch I."/>
            <person name="Lecointre G."/>
            <person name="Bobe J."/>
            <person name="Postlethwait J.H."/>
            <person name="Berthelot C."/>
            <person name="Roest Crollius H."/>
            <person name="Guiguen Y."/>
        </authorList>
    </citation>
    <scope>NUCLEOTIDE SEQUENCE</scope>
    <source>
        <strain evidence="2">Concon-B</strain>
    </source>
</reference>
<dbReference type="EMBL" id="JAFJMO010001430">
    <property type="protein sequence ID" value="KAJ8245056.1"/>
    <property type="molecule type" value="Genomic_DNA"/>
</dbReference>
<dbReference type="AlphaFoldDB" id="A0A9Q1HMI2"/>
<accession>A0A9Q1HMI2</accession>
<evidence type="ECO:0000256" key="1">
    <source>
        <dbReference type="SAM" id="Coils"/>
    </source>
</evidence>
<keyword evidence="3" id="KW-1185">Reference proteome</keyword>
<keyword evidence="1" id="KW-0175">Coiled coil</keyword>
<evidence type="ECO:0000313" key="3">
    <source>
        <dbReference type="Proteomes" id="UP001152803"/>
    </source>
</evidence>
<feature type="coiled-coil region" evidence="1">
    <location>
        <begin position="43"/>
        <end position="74"/>
    </location>
</feature>
<sequence>MQTVEGMLSQVALGQQVLSGLLESRIPVLGNIISGGVSFMASYSLLKSAIKDLREDAERVMDRALDGADDAREDIPDPGYFYAD</sequence>
<dbReference type="Proteomes" id="UP001152803">
    <property type="component" value="Unassembled WGS sequence"/>
</dbReference>
<comment type="caution">
    <text evidence="2">The sequence shown here is derived from an EMBL/GenBank/DDBJ whole genome shotgun (WGS) entry which is preliminary data.</text>
</comment>
<gene>
    <name evidence="2" type="ORF">COCON_G00236200</name>
</gene>
<proteinExistence type="predicted"/>
<protein>
    <submittedName>
        <fullName evidence="2">Uncharacterized protein</fullName>
    </submittedName>
</protein>
<name>A0A9Q1HMI2_CONCO</name>